<keyword evidence="2" id="KW-1015">Disulfide bond</keyword>
<dbReference type="Pfam" id="PF02886">
    <property type="entry name" value="LBP_BPI_CETP_C"/>
    <property type="match status" value="1"/>
</dbReference>
<dbReference type="InterPro" id="IPR017943">
    <property type="entry name" value="Bactericidal_perm-incr_a/b_dom"/>
</dbReference>
<dbReference type="Gene3D" id="3.15.20.10">
    <property type="entry name" value="Bactericidal permeability-increasing protein, domain 2"/>
    <property type="match status" value="1"/>
</dbReference>
<protein>
    <submittedName>
        <fullName evidence="7">Bactericidal permeability-increasing protein-like</fullName>
    </submittedName>
</protein>
<gene>
    <name evidence="7" type="primary">LOC100374983</name>
</gene>
<keyword evidence="6" id="KW-1185">Reference proteome</keyword>
<dbReference type="Gene3D" id="3.15.10.10">
    <property type="entry name" value="Bactericidal permeability-increasing protein, domain 1"/>
    <property type="match status" value="1"/>
</dbReference>
<feature type="chain" id="PRO_5047236564" evidence="3">
    <location>
        <begin position="24"/>
        <end position="525"/>
    </location>
</feature>
<dbReference type="InterPro" id="IPR032942">
    <property type="entry name" value="BPI/LBP/Plunc"/>
</dbReference>
<dbReference type="SMART" id="SM00329">
    <property type="entry name" value="BPI2"/>
    <property type="match status" value="1"/>
</dbReference>
<evidence type="ECO:0000256" key="1">
    <source>
        <dbReference type="ARBA" id="ARBA00007292"/>
    </source>
</evidence>
<dbReference type="Pfam" id="PF01273">
    <property type="entry name" value="LBP_BPI_CETP"/>
    <property type="match status" value="1"/>
</dbReference>
<evidence type="ECO:0000256" key="2">
    <source>
        <dbReference type="ARBA" id="ARBA00023157"/>
    </source>
</evidence>
<dbReference type="SUPFAM" id="SSF55394">
    <property type="entry name" value="Bactericidal permeability-increasing protein, BPI"/>
    <property type="match status" value="2"/>
</dbReference>
<evidence type="ECO:0000313" key="6">
    <source>
        <dbReference type="Proteomes" id="UP000694865"/>
    </source>
</evidence>
<dbReference type="Proteomes" id="UP000694865">
    <property type="component" value="Unplaced"/>
</dbReference>
<dbReference type="InterPro" id="IPR001124">
    <property type="entry name" value="Lipid-bd_serum_glycop_C"/>
</dbReference>
<feature type="domain" description="Lipid-binding serum glycoprotein C-terminal" evidence="5">
    <location>
        <begin position="290"/>
        <end position="506"/>
    </location>
</feature>
<proteinExistence type="inferred from homology"/>
<dbReference type="RefSeq" id="XP_002736303.1">
    <property type="nucleotide sequence ID" value="XM_002736257.2"/>
</dbReference>
<dbReference type="GeneID" id="100374983"/>
<sequence>MPVIATISRLSLFVLFAISISIAEEDVEIKLDISKTIVGRAKNPGIVGRLTQSGFDHLLNSILAELGGEVEGEPLPAYNGTSKLVVGTVKYQVDGVKFLEFDTSSAEIYSIPGKGLMLNITDAHATVVGNWSYSYRAFFFTVSDIGTFYIVIRGLTFELEVLIGSDELGQPTLDTGACLATLDSLDIELTGGKSWLYSLFSGSIRSSLENDIKEKACAEVEGFVQNFGVQLREQMLNAPVIPGIADMAFGFVNPPYFTDNYVDVSVEGQIYVDEPSGNLPFAATPMNRTDISTRMTYIWISDYVFNSLGYSLYKSGTLKYTLQPFNVDLVPADSVLHEILPLEAYALRRTFPKVFEDFPESSIQLSFEMPAPPKFQSSKRGIFLTVPGMVSLLAVNGHDNETITNHILSVLGTLEFLLVPNMEGDHLYSHATLTGFKMDLDSSIIDVQEWQLEALERAIRVILEDAGMPWLNRALKHGSHFPVIGPQWNYKNSNVTTHEGYILVEADYGILEETKNVTSVDTKAI</sequence>
<accession>A0ABM0GSD1</accession>
<dbReference type="SMART" id="SM00328">
    <property type="entry name" value="BPI1"/>
    <property type="match status" value="1"/>
</dbReference>
<dbReference type="PANTHER" id="PTHR10504:SF131">
    <property type="entry name" value="BPI2 DOMAIN-CONTAINING PROTEIN"/>
    <property type="match status" value="1"/>
</dbReference>
<organism evidence="6 7">
    <name type="scientific">Saccoglossus kowalevskii</name>
    <name type="common">Acorn worm</name>
    <dbReference type="NCBI Taxonomy" id="10224"/>
    <lineage>
        <taxon>Eukaryota</taxon>
        <taxon>Metazoa</taxon>
        <taxon>Hemichordata</taxon>
        <taxon>Enteropneusta</taxon>
        <taxon>Harrimaniidae</taxon>
        <taxon>Saccoglossus</taxon>
    </lineage>
</organism>
<evidence type="ECO:0000313" key="7">
    <source>
        <dbReference type="RefSeq" id="XP_002736303.1"/>
    </source>
</evidence>
<evidence type="ECO:0000256" key="3">
    <source>
        <dbReference type="SAM" id="SignalP"/>
    </source>
</evidence>
<name>A0ABM0GSD1_SACKO</name>
<feature type="signal peptide" evidence="3">
    <location>
        <begin position="1"/>
        <end position="23"/>
    </location>
</feature>
<keyword evidence="3" id="KW-0732">Signal</keyword>
<dbReference type="PANTHER" id="PTHR10504">
    <property type="entry name" value="BACTERICIDAL PERMEABILITY-INCREASING BPI PROTEIN-RELATED"/>
    <property type="match status" value="1"/>
</dbReference>
<reference evidence="7" key="1">
    <citation type="submission" date="2025-08" db="UniProtKB">
        <authorList>
            <consortium name="RefSeq"/>
        </authorList>
    </citation>
    <scope>IDENTIFICATION</scope>
    <source>
        <tissue evidence="7">Testes</tissue>
    </source>
</reference>
<feature type="domain" description="Lipid-binding serum glycoprotein N-terminal" evidence="4">
    <location>
        <begin position="49"/>
        <end position="275"/>
    </location>
</feature>
<dbReference type="InterPro" id="IPR017942">
    <property type="entry name" value="Lipid-bd_serum_glycop_N"/>
</dbReference>
<comment type="similarity">
    <text evidence="1">Belongs to the BPI/LBP/Plunc superfamily. BPI/LBP family.</text>
</comment>
<evidence type="ECO:0000259" key="5">
    <source>
        <dbReference type="SMART" id="SM00329"/>
    </source>
</evidence>
<evidence type="ECO:0000259" key="4">
    <source>
        <dbReference type="SMART" id="SM00328"/>
    </source>
</evidence>